<evidence type="ECO:0000313" key="2">
    <source>
        <dbReference type="Proteomes" id="UP000309488"/>
    </source>
</evidence>
<proteinExistence type="predicted"/>
<dbReference type="RefSeq" id="WP_136841642.1">
    <property type="nucleotide sequence ID" value="NZ_SWBR01000003.1"/>
</dbReference>
<gene>
    <name evidence="1" type="ORF">FA048_12890</name>
</gene>
<dbReference type="OrthoDB" id="770741at2"/>
<dbReference type="EMBL" id="SWBR01000003">
    <property type="protein sequence ID" value="TKC08054.1"/>
    <property type="molecule type" value="Genomic_DNA"/>
</dbReference>
<evidence type="ECO:0008006" key="3">
    <source>
        <dbReference type="Google" id="ProtNLM"/>
    </source>
</evidence>
<dbReference type="PROSITE" id="PS51257">
    <property type="entry name" value="PROKAR_LIPOPROTEIN"/>
    <property type="match status" value="1"/>
</dbReference>
<keyword evidence="2" id="KW-1185">Reference proteome</keyword>
<protein>
    <recommendedName>
        <fullName evidence="3">Lipoprotein</fullName>
    </recommendedName>
</protein>
<sequence>MKNKLTLFLSIITFSSFVLQSCENKTKNTGEIKKNSQNQSELKKADLKIIQDKEKVLKDVFEFVVYNDDLDYTSLRAKKGEELHDFVNDKNNDRSLLRGDICEIQWRKDTIYVAGDGETPIIDDWAISIKKIKDGKVSKLRKDYKMKLKYHWSKEENYSQSFLDKIYLLTEYYIANSKNKLFKHLIGDKEQIAFSIENRTRKNKDFTVMGIGYELENRSNIFQWLYYNNENGKLYEYDLSNDKLNEFK</sequence>
<dbReference type="AlphaFoldDB" id="A0A4U1CK79"/>
<reference evidence="1 2" key="1">
    <citation type="submission" date="2019-04" db="EMBL/GenBank/DDBJ databases">
        <title>Pedobacter sp. RP-3-22 sp. nov., isolated from Arctic soil.</title>
        <authorList>
            <person name="Dahal R.H."/>
            <person name="Kim D.-U."/>
        </authorList>
    </citation>
    <scope>NUCLEOTIDE SEQUENCE [LARGE SCALE GENOMIC DNA]</scope>
    <source>
        <strain evidence="1 2">RP-3-22</strain>
    </source>
</reference>
<accession>A0A4U1CK79</accession>
<organism evidence="1 2">
    <name type="scientific">Pedobacter polaris</name>
    <dbReference type="NCBI Taxonomy" id="2571273"/>
    <lineage>
        <taxon>Bacteria</taxon>
        <taxon>Pseudomonadati</taxon>
        <taxon>Bacteroidota</taxon>
        <taxon>Sphingobacteriia</taxon>
        <taxon>Sphingobacteriales</taxon>
        <taxon>Sphingobacteriaceae</taxon>
        <taxon>Pedobacter</taxon>
    </lineage>
</organism>
<name>A0A4U1CK79_9SPHI</name>
<evidence type="ECO:0000313" key="1">
    <source>
        <dbReference type="EMBL" id="TKC08054.1"/>
    </source>
</evidence>
<comment type="caution">
    <text evidence="1">The sequence shown here is derived from an EMBL/GenBank/DDBJ whole genome shotgun (WGS) entry which is preliminary data.</text>
</comment>
<dbReference type="Proteomes" id="UP000309488">
    <property type="component" value="Unassembled WGS sequence"/>
</dbReference>